<dbReference type="GO" id="GO:0016491">
    <property type="term" value="F:oxidoreductase activity"/>
    <property type="evidence" value="ECO:0007669"/>
    <property type="project" value="UniProtKB-KW"/>
</dbReference>
<dbReference type="CDD" id="cd05289">
    <property type="entry name" value="MDR_like_2"/>
    <property type="match status" value="1"/>
</dbReference>
<evidence type="ECO:0000313" key="3">
    <source>
        <dbReference type="EMBL" id="OUE10322.1"/>
    </source>
</evidence>
<dbReference type="Proteomes" id="UP000195106">
    <property type="component" value="Unassembled WGS sequence"/>
</dbReference>
<dbReference type="InterPro" id="IPR050700">
    <property type="entry name" value="YIM1/Zinc_Alcohol_DH_Fams"/>
</dbReference>
<feature type="domain" description="Enoyl reductase (ER)" evidence="2">
    <location>
        <begin position="43"/>
        <end position="346"/>
    </location>
</feature>
<accession>A0A251XXP2</accession>
<dbReference type="InterPro" id="IPR011032">
    <property type="entry name" value="GroES-like_sf"/>
</dbReference>
<dbReference type="EMBL" id="MDHJ01000001">
    <property type="protein sequence ID" value="OUE10322.1"/>
    <property type="molecule type" value="Genomic_DNA"/>
</dbReference>
<dbReference type="PANTHER" id="PTHR11695">
    <property type="entry name" value="ALCOHOL DEHYDROGENASE RELATED"/>
    <property type="match status" value="1"/>
</dbReference>
<sequence length="351" mass="36605">MSQVVQSRAGAAAADLERDRAAAAAALAPRGETMRAVVVTETGGPEVLHLADVPVPHRLDSEVLVKVVAAGVNPLDLRLRAGGPGGPGLGALPAVLGRDFSGVVVESPYEDHALHPGDEVFGLAMVPRMPGSYAPYIAVPSVSLARKPARLSHVEAAATPVSALTAWGMVVDIGRAHEGQVVLVHAGAGGVGHFAVQFARHFGARVVATGSPRNVDWLAELGADEVIDRTQVRFEDVLADVDVVIDLVGNCTDDTGTRSLQVLRRGGLLVSAPVQGWPTLVQDAAAVGVRATHYEVAPDGQTLAVIARLLESGDIKVYVDEVFDLEDAAEAHRHMESGHARGKVVLNVSRG</sequence>
<dbReference type="InterPro" id="IPR002364">
    <property type="entry name" value="Quin_OxRdtase/zeta-crystal_CS"/>
</dbReference>
<dbReference type="PROSITE" id="PS01162">
    <property type="entry name" value="QOR_ZETA_CRYSTAL"/>
    <property type="match status" value="1"/>
</dbReference>
<dbReference type="InterPro" id="IPR020843">
    <property type="entry name" value="ER"/>
</dbReference>
<evidence type="ECO:0000313" key="4">
    <source>
        <dbReference type="Proteomes" id="UP000195106"/>
    </source>
</evidence>
<dbReference type="Pfam" id="PF13602">
    <property type="entry name" value="ADH_zinc_N_2"/>
    <property type="match status" value="1"/>
</dbReference>
<name>A0A251XXP2_9MICO</name>
<dbReference type="SMART" id="SM00829">
    <property type="entry name" value="PKS_ER"/>
    <property type="match status" value="1"/>
</dbReference>
<dbReference type="InterPro" id="IPR013154">
    <property type="entry name" value="ADH-like_N"/>
</dbReference>
<organism evidence="3 4">
    <name type="scientific">Clavibacter michiganensis</name>
    <dbReference type="NCBI Taxonomy" id="28447"/>
    <lineage>
        <taxon>Bacteria</taxon>
        <taxon>Bacillati</taxon>
        <taxon>Actinomycetota</taxon>
        <taxon>Actinomycetes</taxon>
        <taxon>Micrococcales</taxon>
        <taxon>Microbacteriaceae</taxon>
        <taxon>Clavibacter</taxon>
    </lineage>
</organism>
<evidence type="ECO:0000259" key="2">
    <source>
        <dbReference type="SMART" id="SM00829"/>
    </source>
</evidence>
<dbReference type="GO" id="GO:0008270">
    <property type="term" value="F:zinc ion binding"/>
    <property type="evidence" value="ECO:0007669"/>
    <property type="project" value="InterPro"/>
</dbReference>
<proteinExistence type="predicted"/>
<evidence type="ECO:0000256" key="1">
    <source>
        <dbReference type="ARBA" id="ARBA00023002"/>
    </source>
</evidence>
<gene>
    <name evidence="3" type="primary">ppsC</name>
    <name evidence="3" type="ORF">CMsap09_15345</name>
</gene>
<keyword evidence="1" id="KW-0560">Oxidoreductase</keyword>
<comment type="caution">
    <text evidence="3">The sequence shown here is derived from an EMBL/GenBank/DDBJ whole genome shotgun (WGS) entry which is preliminary data.</text>
</comment>
<dbReference type="SUPFAM" id="SSF50129">
    <property type="entry name" value="GroES-like"/>
    <property type="match status" value="1"/>
</dbReference>
<dbReference type="AlphaFoldDB" id="A0A251XXP2"/>
<dbReference type="Pfam" id="PF08240">
    <property type="entry name" value="ADH_N"/>
    <property type="match status" value="1"/>
</dbReference>
<reference evidence="3 4" key="1">
    <citation type="submission" date="2016-08" db="EMBL/GenBank/DDBJ databases">
        <title>Genome sequence of Clavibacter michiganensis spp. strain CASJ009.</title>
        <authorList>
            <person name="Thapa S.P."/>
            <person name="Coaker G."/>
        </authorList>
    </citation>
    <scope>NUCLEOTIDE SEQUENCE [LARGE SCALE GENOMIC DNA]</scope>
    <source>
        <strain evidence="3">CASJ009</strain>
    </source>
</reference>
<dbReference type="Gene3D" id="3.40.50.720">
    <property type="entry name" value="NAD(P)-binding Rossmann-like Domain"/>
    <property type="match status" value="1"/>
</dbReference>
<protein>
    <submittedName>
        <fullName evidence="3">Phthiocerol synthesis polyketide synthase type I PpsC</fullName>
    </submittedName>
</protein>
<dbReference type="SUPFAM" id="SSF51735">
    <property type="entry name" value="NAD(P)-binding Rossmann-fold domains"/>
    <property type="match status" value="1"/>
</dbReference>
<dbReference type="Gene3D" id="3.90.180.10">
    <property type="entry name" value="Medium-chain alcohol dehydrogenases, catalytic domain"/>
    <property type="match status" value="1"/>
</dbReference>
<dbReference type="PANTHER" id="PTHR11695:SF294">
    <property type="entry name" value="RETICULON-4-INTERACTING PROTEIN 1, MITOCHONDRIAL"/>
    <property type="match status" value="1"/>
</dbReference>
<dbReference type="InterPro" id="IPR036291">
    <property type="entry name" value="NAD(P)-bd_dom_sf"/>
</dbReference>